<dbReference type="Gene3D" id="1.10.1040.10">
    <property type="entry name" value="N-(1-d-carboxylethyl)-l-norvaline Dehydrogenase, domain 2"/>
    <property type="match status" value="1"/>
</dbReference>
<dbReference type="GO" id="GO:0008677">
    <property type="term" value="F:2-dehydropantoate 2-reductase activity"/>
    <property type="evidence" value="ECO:0007669"/>
    <property type="project" value="TreeGrafter"/>
</dbReference>
<evidence type="ECO:0000256" key="4">
    <source>
        <dbReference type="SAM" id="MobiDB-lite"/>
    </source>
</evidence>
<evidence type="ECO:0000256" key="3">
    <source>
        <dbReference type="ARBA" id="ARBA00023002"/>
    </source>
</evidence>
<dbReference type="PANTHER" id="PTHR43765:SF2">
    <property type="entry name" value="2-DEHYDROPANTOATE 2-REDUCTASE"/>
    <property type="match status" value="1"/>
</dbReference>
<feature type="domain" description="Ketopantoate reductase C-terminal" evidence="6">
    <location>
        <begin position="297"/>
        <end position="429"/>
    </location>
</feature>
<feature type="region of interest" description="Disordered" evidence="4">
    <location>
        <begin position="110"/>
        <end position="131"/>
    </location>
</feature>
<dbReference type="Pfam" id="PF08546">
    <property type="entry name" value="ApbA_C"/>
    <property type="match status" value="1"/>
</dbReference>
<dbReference type="OrthoDB" id="73846at2759"/>
<feature type="compositionally biased region" description="Basic and acidic residues" evidence="4">
    <location>
        <begin position="110"/>
        <end position="129"/>
    </location>
</feature>
<evidence type="ECO:0000256" key="1">
    <source>
        <dbReference type="ARBA" id="ARBA00007870"/>
    </source>
</evidence>
<dbReference type="InterPro" id="IPR036291">
    <property type="entry name" value="NAD(P)-bd_dom_sf"/>
</dbReference>
<dbReference type="GO" id="GO:0050661">
    <property type="term" value="F:NADP binding"/>
    <property type="evidence" value="ECO:0007669"/>
    <property type="project" value="TreeGrafter"/>
</dbReference>
<name>A0A2T2NY30_CORCC</name>
<dbReference type="EMBL" id="KZ678132">
    <property type="protein sequence ID" value="PSN70330.1"/>
    <property type="molecule type" value="Genomic_DNA"/>
</dbReference>
<dbReference type="InterPro" id="IPR008927">
    <property type="entry name" value="6-PGluconate_DH-like_C_sf"/>
</dbReference>
<dbReference type="PANTHER" id="PTHR43765">
    <property type="entry name" value="2-DEHYDROPANTOATE 2-REDUCTASE-RELATED"/>
    <property type="match status" value="1"/>
</dbReference>
<dbReference type="STRING" id="1448308.A0A2T2NY30"/>
<dbReference type="FunFam" id="1.10.1040.10:FF:000038">
    <property type="entry name" value="Probable 2-dehydropantoate 2-reductase"/>
    <property type="match status" value="1"/>
</dbReference>
<dbReference type="Proteomes" id="UP000240883">
    <property type="component" value="Unassembled WGS sequence"/>
</dbReference>
<dbReference type="InterPro" id="IPR013332">
    <property type="entry name" value="KPR_N"/>
</dbReference>
<feature type="domain" description="Ketopantoate reductase N-terminal" evidence="5">
    <location>
        <begin position="38"/>
        <end position="225"/>
    </location>
</feature>
<evidence type="ECO:0000256" key="2">
    <source>
        <dbReference type="ARBA" id="ARBA00022857"/>
    </source>
</evidence>
<gene>
    <name evidence="7" type="ORF">BS50DRAFT_571593</name>
</gene>
<dbReference type="SUPFAM" id="SSF48179">
    <property type="entry name" value="6-phosphogluconate dehydrogenase C-terminal domain-like"/>
    <property type="match status" value="1"/>
</dbReference>
<evidence type="ECO:0000313" key="8">
    <source>
        <dbReference type="Proteomes" id="UP000240883"/>
    </source>
</evidence>
<keyword evidence="8" id="KW-1185">Reference proteome</keyword>
<dbReference type="InterPro" id="IPR050838">
    <property type="entry name" value="Ketopantoate_reductase"/>
</dbReference>
<dbReference type="GO" id="GO:0005739">
    <property type="term" value="C:mitochondrion"/>
    <property type="evidence" value="ECO:0007669"/>
    <property type="project" value="TreeGrafter"/>
</dbReference>
<dbReference type="Pfam" id="PF02558">
    <property type="entry name" value="ApbA"/>
    <property type="match status" value="1"/>
</dbReference>
<dbReference type="InterPro" id="IPR013328">
    <property type="entry name" value="6PGD_dom2"/>
</dbReference>
<dbReference type="InterPro" id="IPR013752">
    <property type="entry name" value="KPA_reductase"/>
</dbReference>
<protein>
    <recommendedName>
        <fullName evidence="9">2-dehydropantoate 2-reductase</fullName>
    </recommendedName>
</protein>
<keyword evidence="3" id="KW-0560">Oxidoreductase</keyword>
<sequence length="481" mass="53423">MEGSEDAMPNPPEAQVKKRKPRNSAEFYRVQPVFDRRIHVLGLGSIGMFVAHSLRDTVNPPPVTLLFHKWSHLKEWREGAQQLKVLTNGIEEKQEGFDAELALPRPRSHGKEIAHGYDQDDPSAEKPLAEGESNEPISSLIICTKATAVVSALSSIKHRLHKDSVIMFMQNGMGIVEEVNENLFPDPDTRPYYMLGINSHGVHRSLDNPFTVTHAGFGSISFGLLPHERERSSAPYLPTRKVAPHGAEWEPKHIATPDPDTPEPTSASVRWTPHHRYLIRTLLGAPVLCATGFSPPDLLQLQLEKLAANCIVNPLTVLLDSRNGSILYNYHITRTMRLLLSEISLVIRSLPELQYIPNVQQRFDPGRLESTVVSVAQRTKDNISSMLADTRAGRPTEIDYINGWIVKKGEEQGVRCLTNYMLVNLVKGKNAMIQYEMREDVPLVEGAPTEESGVILKDAIAGTVHAAQQVGSNNGLGHAEK</sequence>
<keyword evidence="2" id="KW-0521">NADP</keyword>
<reference evidence="7 8" key="1">
    <citation type="journal article" date="2018" name="Front. Microbiol.">
        <title>Genome-Wide Analysis of Corynespora cassiicola Leaf Fall Disease Putative Effectors.</title>
        <authorList>
            <person name="Lopez D."/>
            <person name="Ribeiro S."/>
            <person name="Label P."/>
            <person name="Fumanal B."/>
            <person name="Venisse J.S."/>
            <person name="Kohler A."/>
            <person name="de Oliveira R.R."/>
            <person name="Labutti K."/>
            <person name="Lipzen A."/>
            <person name="Lail K."/>
            <person name="Bauer D."/>
            <person name="Ohm R.A."/>
            <person name="Barry K.W."/>
            <person name="Spatafora J."/>
            <person name="Grigoriev I.V."/>
            <person name="Martin F.M."/>
            <person name="Pujade-Renaud V."/>
        </authorList>
    </citation>
    <scope>NUCLEOTIDE SEQUENCE [LARGE SCALE GENOMIC DNA]</scope>
    <source>
        <strain evidence="7 8">Philippines</strain>
    </source>
</reference>
<feature type="region of interest" description="Disordered" evidence="4">
    <location>
        <begin position="1"/>
        <end position="22"/>
    </location>
</feature>
<evidence type="ECO:0000259" key="6">
    <source>
        <dbReference type="Pfam" id="PF08546"/>
    </source>
</evidence>
<dbReference type="AlphaFoldDB" id="A0A2T2NY30"/>
<evidence type="ECO:0000259" key="5">
    <source>
        <dbReference type="Pfam" id="PF02558"/>
    </source>
</evidence>
<dbReference type="SUPFAM" id="SSF51735">
    <property type="entry name" value="NAD(P)-binding Rossmann-fold domains"/>
    <property type="match status" value="1"/>
</dbReference>
<evidence type="ECO:0008006" key="9">
    <source>
        <dbReference type="Google" id="ProtNLM"/>
    </source>
</evidence>
<proteinExistence type="inferred from homology"/>
<evidence type="ECO:0000313" key="7">
    <source>
        <dbReference type="EMBL" id="PSN70330.1"/>
    </source>
</evidence>
<organism evidence="7 8">
    <name type="scientific">Corynespora cassiicola Philippines</name>
    <dbReference type="NCBI Taxonomy" id="1448308"/>
    <lineage>
        <taxon>Eukaryota</taxon>
        <taxon>Fungi</taxon>
        <taxon>Dikarya</taxon>
        <taxon>Ascomycota</taxon>
        <taxon>Pezizomycotina</taxon>
        <taxon>Dothideomycetes</taxon>
        <taxon>Pleosporomycetidae</taxon>
        <taxon>Pleosporales</taxon>
        <taxon>Corynesporascaceae</taxon>
        <taxon>Corynespora</taxon>
    </lineage>
</organism>
<comment type="similarity">
    <text evidence="1">Belongs to the ketopantoate reductase family.</text>
</comment>
<accession>A0A2T2NY30</accession>
<dbReference type="Gene3D" id="3.40.50.720">
    <property type="entry name" value="NAD(P)-binding Rossmann-like Domain"/>
    <property type="match status" value="1"/>
</dbReference>